<dbReference type="CDD" id="cd07363">
    <property type="entry name" value="45_DOPA_Dioxygenase"/>
    <property type="match status" value="1"/>
</dbReference>
<evidence type="ECO:0000313" key="8">
    <source>
        <dbReference type="Proteomes" id="UP000319897"/>
    </source>
</evidence>
<dbReference type="GO" id="GO:0050297">
    <property type="term" value="F:stizolobate synthase activity"/>
    <property type="evidence" value="ECO:0007669"/>
    <property type="project" value="UniProtKB-EC"/>
</dbReference>
<comment type="caution">
    <text evidence="7">The sequence shown here is derived from an EMBL/GenBank/DDBJ whole genome shotgun (WGS) entry which is preliminary data.</text>
</comment>
<sequence>MSRLPIIFFGHGSPMVALEQSAVTRSWAGIAARIGKPRAILCISAHWLTRGTAVTAMPQPRTIHDFGAFPKALFDVQYPAAGDPGLAARVRELLAPMPVQMDQGWGLDHGTWSVLVHAFPQADVPVVQLGMDVAKSPRQHWEIGRLLRPLRDEGVLIIGTGNIVHNLPAMDWANPNAPAYPWAAQFNETMLSAVAADKPETVIDFQALGDAARLSVPTPDHFWPLLYVLGARYPDELAEFEPNFIHHKSLSMTSILIGASPSPAPSIPA</sequence>
<keyword evidence="4" id="KW-0862">Zinc</keyword>
<comment type="similarity">
    <text evidence="2">Belongs to the DODA-type extradiol aromatic ring-opening dioxygenase family.</text>
</comment>
<dbReference type="InterPro" id="IPR014436">
    <property type="entry name" value="Extradiol_dOase_DODA"/>
</dbReference>
<feature type="domain" description="Extradiol ring-cleavage dioxygenase class III enzyme subunit B" evidence="6">
    <location>
        <begin position="10"/>
        <end position="237"/>
    </location>
</feature>
<dbReference type="AlphaFoldDB" id="A0A501XNG9"/>
<dbReference type="EC" id="1.13.11.29" evidence="7"/>
<keyword evidence="8" id="KW-1185">Reference proteome</keyword>
<evidence type="ECO:0000259" key="6">
    <source>
        <dbReference type="Pfam" id="PF02900"/>
    </source>
</evidence>
<proteinExistence type="inferred from homology"/>
<dbReference type="PIRSF" id="PIRSF006157">
    <property type="entry name" value="Doxgns_DODA"/>
    <property type="match status" value="1"/>
</dbReference>
<gene>
    <name evidence="7" type="primary">ygiD</name>
    <name evidence="7" type="ORF">FJQ54_06675</name>
</gene>
<protein>
    <submittedName>
        <fullName evidence="7">4,5-DOPA dioxygenase extradiol</fullName>
        <ecNumber evidence="7">1.13.11.29</ecNumber>
    </submittedName>
</protein>
<keyword evidence="7" id="KW-0223">Dioxygenase</keyword>
<keyword evidence="3" id="KW-0479">Metal-binding</keyword>
<dbReference type="Gene3D" id="3.40.830.10">
    <property type="entry name" value="LigB-like"/>
    <property type="match status" value="1"/>
</dbReference>
<name>A0A501XNG9_9SPHN</name>
<organism evidence="7 8">
    <name type="scientific">Sandaracinobacter neustonicus</name>
    <dbReference type="NCBI Taxonomy" id="1715348"/>
    <lineage>
        <taxon>Bacteria</taxon>
        <taxon>Pseudomonadati</taxon>
        <taxon>Pseudomonadota</taxon>
        <taxon>Alphaproteobacteria</taxon>
        <taxon>Sphingomonadales</taxon>
        <taxon>Sphingosinicellaceae</taxon>
        <taxon>Sandaracinobacter</taxon>
    </lineage>
</organism>
<evidence type="ECO:0000313" key="7">
    <source>
        <dbReference type="EMBL" id="TPE62211.1"/>
    </source>
</evidence>
<dbReference type="EMBL" id="VFSU01000019">
    <property type="protein sequence ID" value="TPE62211.1"/>
    <property type="molecule type" value="Genomic_DNA"/>
</dbReference>
<keyword evidence="5 7" id="KW-0560">Oxidoreductase</keyword>
<dbReference type="GO" id="GO:0008270">
    <property type="term" value="F:zinc ion binding"/>
    <property type="evidence" value="ECO:0007669"/>
    <property type="project" value="InterPro"/>
</dbReference>
<evidence type="ECO:0000256" key="5">
    <source>
        <dbReference type="ARBA" id="ARBA00023002"/>
    </source>
</evidence>
<dbReference type="Proteomes" id="UP000319897">
    <property type="component" value="Unassembled WGS sequence"/>
</dbReference>
<dbReference type="OrthoDB" id="9790889at2"/>
<accession>A0A501XNG9</accession>
<comment type="cofactor">
    <cofactor evidence="1">
        <name>Zn(2+)</name>
        <dbReference type="ChEBI" id="CHEBI:29105"/>
    </cofactor>
</comment>
<dbReference type="InterPro" id="IPR004183">
    <property type="entry name" value="Xdiol_dOase_suB"/>
</dbReference>
<dbReference type="RefSeq" id="WP_140927636.1">
    <property type="nucleotide sequence ID" value="NZ_VFSU01000019.1"/>
</dbReference>
<evidence type="ECO:0000256" key="2">
    <source>
        <dbReference type="ARBA" id="ARBA00007581"/>
    </source>
</evidence>
<reference evidence="7 8" key="1">
    <citation type="submission" date="2019-06" db="EMBL/GenBank/DDBJ databases">
        <authorList>
            <person name="Lee I."/>
            <person name="Jang G.I."/>
            <person name="Hwang C.Y."/>
        </authorList>
    </citation>
    <scope>NUCLEOTIDE SEQUENCE [LARGE SCALE GENOMIC DNA]</scope>
    <source>
        <strain evidence="7 8">PAMC 28131</strain>
    </source>
</reference>
<dbReference type="GO" id="GO:0008198">
    <property type="term" value="F:ferrous iron binding"/>
    <property type="evidence" value="ECO:0007669"/>
    <property type="project" value="InterPro"/>
</dbReference>
<dbReference type="Pfam" id="PF02900">
    <property type="entry name" value="LigB"/>
    <property type="match status" value="1"/>
</dbReference>
<evidence type="ECO:0000256" key="1">
    <source>
        <dbReference type="ARBA" id="ARBA00001947"/>
    </source>
</evidence>
<evidence type="ECO:0000256" key="3">
    <source>
        <dbReference type="ARBA" id="ARBA00022723"/>
    </source>
</evidence>
<dbReference type="PANTHER" id="PTHR30096">
    <property type="entry name" value="4,5-DOPA DIOXYGENASE EXTRADIOL-LIKE PROTEIN"/>
    <property type="match status" value="1"/>
</dbReference>
<dbReference type="PANTHER" id="PTHR30096:SF0">
    <property type="entry name" value="4,5-DOPA DIOXYGENASE EXTRADIOL-LIKE PROTEIN"/>
    <property type="match status" value="1"/>
</dbReference>
<evidence type="ECO:0000256" key="4">
    <source>
        <dbReference type="ARBA" id="ARBA00022833"/>
    </source>
</evidence>
<dbReference type="NCBIfam" id="NF007914">
    <property type="entry name" value="PRK10628.1"/>
    <property type="match status" value="1"/>
</dbReference>
<dbReference type="SUPFAM" id="SSF53213">
    <property type="entry name" value="LigB-like"/>
    <property type="match status" value="1"/>
</dbReference>